<dbReference type="InterPro" id="IPR034001">
    <property type="entry name" value="ABCG_PDR_1"/>
</dbReference>
<dbReference type="STRING" id="237561.A0A1D8PQ95"/>
<dbReference type="GO" id="GO:0140359">
    <property type="term" value="F:ABC-type transporter activity"/>
    <property type="evidence" value="ECO:0007669"/>
    <property type="project" value="InterPro"/>
</dbReference>
<feature type="transmembrane region" description="Helical" evidence="12">
    <location>
        <begin position="1300"/>
        <end position="1324"/>
    </location>
</feature>
<accession>A0A1D8PQ95</accession>
<feature type="transmembrane region" description="Helical" evidence="12">
    <location>
        <begin position="638"/>
        <end position="658"/>
    </location>
</feature>
<evidence type="ECO:0000256" key="2">
    <source>
        <dbReference type="ARBA" id="ARBA00006012"/>
    </source>
</evidence>
<dbReference type="GeneID" id="3640290"/>
<evidence type="ECO:0000256" key="10">
    <source>
        <dbReference type="ARBA" id="ARBA00023180"/>
    </source>
</evidence>
<dbReference type="SMR" id="A0A1D8PQ95"/>
<keyword evidence="10" id="KW-0325">Glycoprotein</keyword>
<dbReference type="GO" id="GO:0030447">
    <property type="term" value="P:filamentous growth"/>
    <property type="evidence" value="ECO:0000315"/>
    <property type="project" value="CGD"/>
</dbReference>
<dbReference type="Gene3D" id="3.40.50.300">
    <property type="entry name" value="P-loop containing nucleotide triphosphate hydrolases"/>
    <property type="match status" value="2"/>
</dbReference>
<dbReference type="GO" id="GO:0009267">
    <property type="term" value="P:cellular response to starvation"/>
    <property type="evidence" value="ECO:0000315"/>
    <property type="project" value="CGD"/>
</dbReference>
<dbReference type="GO" id="GO:0036170">
    <property type="term" value="P:filamentous growth of a population of unicellular organisms in response to starvation"/>
    <property type="evidence" value="ECO:0000315"/>
    <property type="project" value="CGD"/>
</dbReference>
<dbReference type="CGD" id="CAL0000187456">
    <property type="gene designation" value="SNQ2"/>
</dbReference>
<evidence type="ECO:0000256" key="12">
    <source>
        <dbReference type="SAM" id="Phobius"/>
    </source>
</evidence>
<organism evidence="15 16">
    <name type="scientific">Candida albicans (strain SC5314 / ATCC MYA-2876)</name>
    <name type="common">Yeast</name>
    <dbReference type="NCBI Taxonomy" id="237561"/>
    <lineage>
        <taxon>Eukaryota</taxon>
        <taxon>Fungi</taxon>
        <taxon>Dikarya</taxon>
        <taxon>Ascomycota</taxon>
        <taxon>Saccharomycotina</taxon>
        <taxon>Pichiomycetes</taxon>
        <taxon>Debaryomycetaceae</taxon>
        <taxon>Candida/Lodderomyces clade</taxon>
        <taxon>Candida</taxon>
    </lineage>
</organism>
<comment type="similarity">
    <text evidence="2">Belongs to the ABC transporter superfamily. ABCG family. PDR (TC 3.A.1.205) subfamily.</text>
</comment>
<dbReference type="SMART" id="SM00382">
    <property type="entry name" value="AAA"/>
    <property type="match status" value="2"/>
</dbReference>
<evidence type="ECO:0000313" key="14">
    <source>
        <dbReference type="CGD" id="CAL0000187456"/>
    </source>
</evidence>
<evidence type="ECO:0000256" key="6">
    <source>
        <dbReference type="ARBA" id="ARBA00022741"/>
    </source>
</evidence>
<dbReference type="eggNOG" id="KOG0065">
    <property type="taxonomic scope" value="Eukaryota"/>
</dbReference>
<evidence type="ECO:0000256" key="1">
    <source>
        <dbReference type="ARBA" id="ARBA00004141"/>
    </source>
</evidence>
<dbReference type="Pfam" id="PF06422">
    <property type="entry name" value="PDR_CDR"/>
    <property type="match status" value="1"/>
</dbReference>
<keyword evidence="8 12" id="KW-1133">Transmembrane helix</keyword>
<feature type="domain" description="ABC transporter" evidence="13">
    <location>
        <begin position="839"/>
        <end position="1087"/>
    </location>
</feature>
<feature type="region of interest" description="Disordered" evidence="11">
    <location>
        <begin position="799"/>
        <end position="829"/>
    </location>
</feature>
<dbReference type="SUPFAM" id="SSF52540">
    <property type="entry name" value="P-loop containing nucleoside triphosphate hydrolases"/>
    <property type="match status" value="2"/>
</dbReference>
<dbReference type="GO" id="GO:0005886">
    <property type="term" value="C:plasma membrane"/>
    <property type="evidence" value="ECO:0000314"/>
    <property type="project" value="CGD"/>
</dbReference>
<dbReference type="GO" id="GO:0005524">
    <property type="term" value="F:ATP binding"/>
    <property type="evidence" value="ECO:0007669"/>
    <property type="project" value="UniProtKB-KW"/>
</dbReference>
<evidence type="ECO:0000256" key="4">
    <source>
        <dbReference type="ARBA" id="ARBA00022692"/>
    </source>
</evidence>
<dbReference type="OrthoDB" id="245989at2759"/>
<dbReference type="GO" id="GO:0016887">
    <property type="term" value="F:ATP hydrolysis activity"/>
    <property type="evidence" value="ECO:0007669"/>
    <property type="project" value="InterPro"/>
</dbReference>
<feature type="transmembrane region" description="Helical" evidence="12">
    <location>
        <begin position="1259"/>
        <end position="1288"/>
    </location>
</feature>
<feature type="compositionally biased region" description="Polar residues" evidence="11">
    <location>
        <begin position="13"/>
        <end position="28"/>
    </location>
</feature>
<dbReference type="VEuPathDB" id="FungiDB:C6_03840C_A"/>
<feature type="transmembrane region" description="Helical" evidence="12">
    <location>
        <begin position="1222"/>
        <end position="1239"/>
    </location>
</feature>
<evidence type="ECO:0000313" key="15">
    <source>
        <dbReference type="EMBL" id="AOW30311.1"/>
    </source>
</evidence>
<dbReference type="InterPro" id="IPR029481">
    <property type="entry name" value="ABC_trans_N"/>
</dbReference>
<evidence type="ECO:0000256" key="5">
    <source>
        <dbReference type="ARBA" id="ARBA00022737"/>
    </source>
</evidence>
<dbReference type="RefSeq" id="XP_718095.2">
    <property type="nucleotide sequence ID" value="XM_713002.2"/>
</dbReference>
<keyword evidence="3" id="KW-0813">Transport</keyword>
<dbReference type="GO" id="GO:1990961">
    <property type="term" value="P:xenobiotic detoxification by transmembrane export across the plasma membrane"/>
    <property type="evidence" value="ECO:0007669"/>
    <property type="project" value="UniProtKB-ARBA"/>
</dbReference>
<evidence type="ECO:0000259" key="13">
    <source>
        <dbReference type="PROSITE" id="PS50893"/>
    </source>
</evidence>
<reference evidence="15 16" key="1">
    <citation type="journal article" date="2004" name="Proc. Natl. Acad. Sci. U.S.A.">
        <title>The diploid genome sequence of Candida albicans.</title>
        <authorList>
            <person name="Jones T."/>
            <person name="Federspiel N.A."/>
            <person name="Chibana H."/>
            <person name="Dungan J."/>
            <person name="Kalman S."/>
            <person name="Magee B.B."/>
            <person name="Newport G."/>
            <person name="Thorstenson Y.R."/>
            <person name="Agabian N."/>
            <person name="Magee P.T."/>
            <person name="Davis R.W."/>
            <person name="Scherer S."/>
        </authorList>
    </citation>
    <scope>NUCLEOTIDE SEQUENCE [LARGE SCALE GENOMIC DNA]</scope>
    <source>
        <strain evidence="16">SC5314 / ATCC MYA-2876</strain>
    </source>
</reference>
<dbReference type="Pfam" id="PF14510">
    <property type="entry name" value="ABC_trans_N"/>
    <property type="match status" value="1"/>
</dbReference>
<dbReference type="FunCoup" id="A0A1D8PQ95">
    <property type="interactions" value="250"/>
</dbReference>
<evidence type="ECO:0000256" key="11">
    <source>
        <dbReference type="SAM" id="MobiDB-lite"/>
    </source>
</evidence>
<dbReference type="PROSITE" id="PS50893">
    <property type="entry name" value="ABC_TRANSPORTER_2"/>
    <property type="match status" value="2"/>
</dbReference>
<dbReference type="FunFam" id="3.40.50.300:FF:000054">
    <property type="entry name" value="ABC multidrug transporter atrF"/>
    <property type="match status" value="1"/>
</dbReference>
<dbReference type="Pfam" id="PF01061">
    <property type="entry name" value="ABC2_membrane"/>
    <property type="match status" value="2"/>
</dbReference>
<dbReference type="Pfam" id="PF00005">
    <property type="entry name" value="ABC_tran"/>
    <property type="match status" value="2"/>
</dbReference>
<feature type="transmembrane region" description="Helical" evidence="12">
    <location>
        <begin position="500"/>
        <end position="521"/>
    </location>
</feature>
<dbReference type="InParanoid" id="A0A1D8PQ95"/>
<proteinExistence type="inferred from homology"/>
<dbReference type="InterPro" id="IPR003439">
    <property type="entry name" value="ABC_transporter-like_ATP-bd"/>
</dbReference>
<gene>
    <name evidence="14 15" type="primary">SNQ2</name>
    <name evidence="15" type="ordered locus">CAALFM_C603840CA</name>
    <name evidence="14" type="ordered locus">orf19.13182</name>
</gene>
<dbReference type="InterPro" id="IPR003593">
    <property type="entry name" value="AAA+_ATPase"/>
</dbReference>
<dbReference type="InterPro" id="IPR043926">
    <property type="entry name" value="ABCG_dom"/>
</dbReference>
<dbReference type="InterPro" id="IPR010929">
    <property type="entry name" value="PDR_CDR_ABC"/>
</dbReference>
<dbReference type="FunFam" id="3.40.50.300:FF:001460">
    <property type="entry name" value="ATP-binding cassette transporter"/>
    <property type="match status" value="1"/>
</dbReference>
<feature type="transmembrane region" description="Helical" evidence="12">
    <location>
        <begin position="536"/>
        <end position="557"/>
    </location>
</feature>
<keyword evidence="5" id="KW-0677">Repeat</keyword>
<dbReference type="Pfam" id="PF19055">
    <property type="entry name" value="ABC2_membrane_7"/>
    <property type="match status" value="1"/>
</dbReference>
<feature type="compositionally biased region" description="Low complexity" evidence="11">
    <location>
        <begin position="1"/>
        <end position="12"/>
    </location>
</feature>
<feature type="transmembrane region" description="Helical" evidence="12">
    <location>
        <begin position="578"/>
        <end position="603"/>
    </location>
</feature>
<dbReference type="GO" id="GO:0036180">
    <property type="term" value="P:filamentous growth of a population of unicellular organisms in response to biotic stimulus"/>
    <property type="evidence" value="ECO:0000315"/>
    <property type="project" value="CGD"/>
</dbReference>
<keyword evidence="4 12" id="KW-0812">Transmembrane</keyword>
<feature type="transmembrane region" description="Helical" evidence="12">
    <location>
        <begin position="609"/>
        <end position="626"/>
    </location>
</feature>
<evidence type="ECO:0000256" key="8">
    <source>
        <dbReference type="ARBA" id="ARBA00022989"/>
    </source>
</evidence>
<feature type="region of interest" description="Disordered" evidence="11">
    <location>
        <begin position="1"/>
        <end position="35"/>
    </location>
</feature>
<dbReference type="PROSITE" id="PS00211">
    <property type="entry name" value="ABC_TRANSPORTER_1"/>
    <property type="match status" value="1"/>
</dbReference>
<keyword evidence="9 12" id="KW-0472">Membrane</keyword>
<dbReference type="PANTHER" id="PTHR19241">
    <property type="entry name" value="ATP-BINDING CASSETTE TRANSPORTER"/>
    <property type="match status" value="1"/>
</dbReference>
<dbReference type="Proteomes" id="UP000000559">
    <property type="component" value="Chromosome 6"/>
</dbReference>
<dbReference type="InterPro" id="IPR027417">
    <property type="entry name" value="P-loop_NTPase"/>
</dbReference>
<feature type="transmembrane region" description="Helical" evidence="12">
    <location>
        <begin position="750"/>
        <end position="770"/>
    </location>
</feature>
<feature type="transmembrane region" description="Helical" evidence="12">
    <location>
        <begin position="1453"/>
        <end position="1474"/>
    </location>
</feature>
<evidence type="ECO:0000256" key="3">
    <source>
        <dbReference type="ARBA" id="ARBA00022448"/>
    </source>
</evidence>
<keyword evidence="7 15" id="KW-0067">ATP-binding</keyword>
<dbReference type="EMBL" id="CP017628">
    <property type="protein sequence ID" value="AOW30311.1"/>
    <property type="molecule type" value="Genomic_DNA"/>
</dbReference>
<dbReference type="InterPro" id="IPR013525">
    <property type="entry name" value="ABC2_TM"/>
</dbReference>
<dbReference type="InterPro" id="IPR034003">
    <property type="entry name" value="ABCG_PDR_2"/>
</dbReference>
<dbReference type="CDD" id="cd03233">
    <property type="entry name" value="ABCG_PDR_domain1"/>
    <property type="match status" value="1"/>
</dbReference>
<evidence type="ECO:0000256" key="7">
    <source>
        <dbReference type="ARBA" id="ARBA00022840"/>
    </source>
</evidence>
<feature type="domain" description="ABC transporter" evidence="13">
    <location>
        <begin position="142"/>
        <end position="391"/>
    </location>
</feature>
<reference evidence="15 16" key="2">
    <citation type="journal article" date="2007" name="Genome Biol.">
        <title>Assembly of the Candida albicans genome into sixteen supercontigs aligned on the eight chromosomes.</title>
        <authorList>
            <person name="van het Hoog M."/>
            <person name="Rast T.J."/>
            <person name="Martchenko M."/>
            <person name="Grindle S."/>
            <person name="Dignard D."/>
            <person name="Hogues H."/>
            <person name="Cuomo C."/>
            <person name="Berriman M."/>
            <person name="Scherer S."/>
            <person name="Magee B.B."/>
            <person name="Whiteway M."/>
            <person name="Chibana H."/>
            <person name="Nantel A."/>
            <person name="Magee P.T."/>
        </authorList>
    </citation>
    <scope>GENOME REANNOTATION</scope>
    <source>
        <strain evidence="16">SC5314 / ATCC MYA-2876</strain>
    </source>
</reference>
<keyword evidence="16" id="KW-1185">Reference proteome</keyword>
<feature type="compositionally biased region" description="Polar residues" evidence="11">
    <location>
        <begin position="810"/>
        <end position="826"/>
    </location>
</feature>
<sequence length="1495" mass="167718">MSSEDIGSSSSSLQEYVGQQQHNKIQPSTDDDYNEDDYESRRLHLVRTVSSINHHNFDEKFDTISREISRQVTNKEGEFQLRLDEFNLAKILANFVYFAKKQGIVLRKSGITFQDLCVYGVDESFAIAPTVTDLLKGPVGAVQAILSQMKTPPRKILKNLNGFAKPGESVLVLGRPGAGCTTFLKALSGTDFDLYKGVTGDIRYDGLPQKEMLKLFKNDLVYNPELDVHFPHLTVDQTLTFAIACKTPEMRINGVTRDEFINAKKEILATVFGLRHTYHTKVGNDFVRGVSGGERKRVSIAEALACNGSIYCWDNATRGLDASTALEFAQAIRTSTKLLKTTAFVTIYQAGEGIYETFDRVTVLYDGHQVYYGPANKAKKYFEDMGWECPPRQSTAEFLTAITDPIGRFPRAGWENKVPRTAQDFEHYWLNSPQYQELMQEIKDYNDEIDEDETRSKYYQSIQQEKMKGSRTKSPFTISYLEQLKLCFIRSYQRILGDSAYTITLMFASVAQAFVAGSLYYNTPDDVSGAFSRGGVIFFAVLFMSLMGLAEISASFSSRPILMKQKNYTMYHPSADSLSNFVMSIPISIFINTFFVIILYFLSNLARDAGKFFICYLFVIMLHLTMKSMFQAIAAINKSIAGANAMGGILMLASLMYSSYMIQRPSMHPWFKWISYINPVLYAFEAVIASEFHGRKMQCTSQYLTPSGPGYENLGAGEQVCTFIGSVPGQSWVLGDDYLRIAYTYRFSHVWRNLGILFGFLAFFLAIATLGTEYVKPITGGGDKLLFLKGKVPEHITLPSEKKEEDIESGGNSDTTATSNGTLSQGKSEEKAAIVDDGLKAKGVFVWKDVDYVIPYEGKKRQLLQNVSGYCVPGTLTALMGESGAGKTTLLNVLAQRVDFGVITGDMLVNGRPLDTSFSRRTGYVQQQDIHFSEVTVRESLQFAARLRRSNDVSDAEKLEYVEKIIDVLDMRGYADAVVGRLGNGLNVEQRKKLSIGVELVAKPSLLLFLDEPTSGLDSQSAWAIVKLLRDLANAGQSILCTIHQPSATLFEEFDRLLLLKKGGIVTYFGDIGPRSRTILDYFERNGARHCDDKENPAEYILEAIGAGATASTDFDWGEIWAQSPEKVQTDAKRDELINESAKNATDTSATDSPSEKNLTSKYATPYWYQFRHVTHRTSLIFYRDPDYIAAKVFLMTIAGLFIGFTFFGLKHTKTGAQNGMFCAFLSCVIAAPLINQMLEKAGSRDIYEVREKLSNTYHWSLLILPQIIFEVIYMIIGGTIMFVCLYFPTQVSTVASHSGMFYFSQAIFLQTFAVSFGLMVSYVSPDIESASVIVSFLYTFIVSFSGVVQPVNLMPGFWTFMNKVSPYTYFIQNLVSSFLHDRTIRCNAKELSYFNPPSGQTCKEFASAFISRNGGYLVDEGATSNCGYCNFSNADQYLLTIGAKFSYRWRNIGFFCVYIIFNISVCLVLYYFLRYRKVSFNVTGLVNKFKKSKK</sequence>
<reference evidence="15 16" key="3">
    <citation type="journal article" date="2013" name="Genome Biol.">
        <title>Assembly of a phased diploid Candida albicans genome facilitates allele-specific measurements and provides a simple model for repeat and indel structure.</title>
        <authorList>
            <person name="Muzzey D."/>
            <person name="Schwartz K."/>
            <person name="Weissman J.S."/>
            <person name="Sherlock G."/>
        </authorList>
    </citation>
    <scope>NUCLEOTIDE SEQUENCE [LARGE SCALE GENOMIC DNA]</scope>
    <source>
        <strain evidence="16">SC5314 / ATCC MYA-2876</strain>
    </source>
</reference>
<protein>
    <submittedName>
        <fullName evidence="15">ATP-binding cassette transporter</fullName>
    </submittedName>
</protein>
<feature type="transmembrane region" description="Helical" evidence="12">
    <location>
        <begin position="1188"/>
        <end position="1210"/>
    </location>
</feature>
<name>A0A1D8PQ95_CANAL</name>
<dbReference type="AlphaFoldDB" id="A0A1D8PQ95"/>
<comment type="subcellular location">
    <subcellularLocation>
        <location evidence="1">Membrane</location>
        <topology evidence="1">Multi-pass membrane protein</topology>
    </subcellularLocation>
</comment>
<keyword evidence="6" id="KW-0547">Nucleotide-binding</keyword>
<evidence type="ECO:0000256" key="9">
    <source>
        <dbReference type="ARBA" id="ARBA00023136"/>
    </source>
</evidence>
<evidence type="ECO:0000313" key="16">
    <source>
        <dbReference type="Proteomes" id="UP000000559"/>
    </source>
</evidence>
<dbReference type="InterPro" id="IPR017871">
    <property type="entry name" value="ABC_transporter-like_CS"/>
</dbReference>
<dbReference type="KEGG" id="cal:CAALFM_C603840CA"/>
<dbReference type="CDD" id="cd03232">
    <property type="entry name" value="ABCG_PDR_domain2"/>
    <property type="match status" value="1"/>
</dbReference>